<dbReference type="AlphaFoldDB" id="A0A1M5R4T4"/>
<dbReference type="PANTHER" id="PTHR42866:SF1">
    <property type="entry name" value="SPORE COAT POLYSACCHARIDE BIOSYNTHESIS PROTEIN SPSF"/>
    <property type="match status" value="1"/>
</dbReference>
<evidence type="ECO:0000313" key="1">
    <source>
        <dbReference type="EMBL" id="SHH20783.1"/>
    </source>
</evidence>
<dbReference type="SUPFAM" id="SSF53448">
    <property type="entry name" value="Nucleotide-diphospho-sugar transferases"/>
    <property type="match status" value="1"/>
</dbReference>
<reference evidence="2" key="1">
    <citation type="submission" date="2016-11" db="EMBL/GenBank/DDBJ databases">
        <authorList>
            <person name="Varghese N."/>
            <person name="Submissions S."/>
        </authorList>
    </citation>
    <scope>NUCLEOTIDE SEQUENCE [LARGE SCALE GENOMIC DNA]</scope>
    <source>
        <strain evidence="2">DSM 15285</strain>
    </source>
</reference>
<accession>A0A1M5R4T4</accession>
<dbReference type="Pfam" id="PF02348">
    <property type="entry name" value="CTP_transf_3"/>
    <property type="match status" value="1"/>
</dbReference>
<dbReference type="RefSeq" id="WP_207645974.1">
    <property type="nucleotide sequence ID" value="NZ_FQXH01000010.1"/>
</dbReference>
<dbReference type="GO" id="GO:0005829">
    <property type="term" value="C:cytosol"/>
    <property type="evidence" value="ECO:0007669"/>
    <property type="project" value="TreeGrafter"/>
</dbReference>
<proteinExistence type="predicted"/>
<dbReference type="EMBL" id="FQXH01000010">
    <property type="protein sequence ID" value="SHH20783.1"/>
    <property type="molecule type" value="Genomic_DNA"/>
</dbReference>
<name>A0A1M5R4T4_9FIRM</name>
<dbReference type="PANTHER" id="PTHR42866">
    <property type="entry name" value="3-DEOXY-MANNO-OCTULOSONATE CYTIDYLYLTRANSFERASE"/>
    <property type="match status" value="1"/>
</dbReference>
<dbReference type="Proteomes" id="UP000242520">
    <property type="component" value="Unassembled WGS sequence"/>
</dbReference>
<gene>
    <name evidence="1" type="ORF">SAMN02744040_01222</name>
</gene>
<organism evidence="1 2">
    <name type="scientific">Tepidibacter thalassicus DSM 15285</name>
    <dbReference type="NCBI Taxonomy" id="1123350"/>
    <lineage>
        <taxon>Bacteria</taxon>
        <taxon>Bacillati</taxon>
        <taxon>Bacillota</taxon>
        <taxon>Clostridia</taxon>
        <taxon>Peptostreptococcales</taxon>
        <taxon>Peptostreptococcaceae</taxon>
        <taxon>Tepidibacter</taxon>
    </lineage>
</organism>
<protein>
    <submittedName>
        <fullName evidence="1">Spore coat polysaccharide biosynthesis protein SpsF</fullName>
    </submittedName>
</protein>
<keyword evidence="2" id="KW-1185">Reference proteome</keyword>
<evidence type="ECO:0000313" key="2">
    <source>
        <dbReference type="Proteomes" id="UP000242520"/>
    </source>
</evidence>
<dbReference type="InterPro" id="IPR029044">
    <property type="entry name" value="Nucleotide-diphossugar_trans"/>
</dbReference>
<dbReference type="InterPro" id="IPR003329">
    <property type="entry name" value="Cytidylyl_trans"/>
</dbReference>
<sequence length="245" mass="29080">MKRVVAIIQARMGSTRLPGKVLKTLKGRSVLAHVVDRVRQSKYVNDIVIATTNLQKDNVLIEEIKKMGIKYFRGSEWDVLSRYYYAAKENNADIIVRITSDCPLIDSKVVDDIIKFYLDNNYELVTNAGMDLSKRTYPRGLDVEVFSFNVLEKVYNNANRNYQREHVTPYIYENIDNIYYYLNKKDYSKYRWTLDTIEDFKLISRIYDEFYTGDHDFYLDEIIEFMNKNPEISKINEHIEQKKIK</sequence>
<dbReference type="STRING" id="1123350.SAMN02744040_01222"/>
<dbReference type="CDD" id="cd02518">
    <property type="entry name" value="GT2_SpsF"/>
    <property type="match status" value="1"/>
</dbReference>
<dbReference type="Gene3D" id="3.90.550.10">
    <property type="entry name" value="Spore Coat Polysaccharide Biosynthesis Protein SpsA, Chain A"/>
    <property type="match status" value="1"/>
</dbReference>